<evidence type="ECO:0000313" key="3">
    <source>
        <dbReference type="Proteomes" id="UP000247233"/>
    </source>
</evidence>
<gene>
    <name evidence="2" type="ORF">BO70DRAFT_165357</name>
</gene>
<keyword evidence="3" id="KW-1185">Reference proteome</keyword>
<sequence length="213" mass="24239">MDQNPSDCRARGKDNADACNLIDPETKKKPAKGLTGIHLVLLRAWAWACPGCQINGEKNTIPTFHVSDKIRTRTLTPREKGDHWVSARPGKDRPDTNRKIGPARDPIRHSTYLLPPTYLNLGDRAMASGKPVLSYRRVFFSWFFVDGILQQDAYIIRSKGWDNVQGTAVEPKPRYMHNATNIVDSVPTYCRHMHQSCRYQIYADTQNIDTDTE</sequence>
<organism evidence="2 3">
    <name type="scientific">Aspergillus heteromorphus CBS 117.55</name>
    <dbReference type="NCBI Taxonomy" id="1448321"/>
    <lineage>
        <taxon>Eukaryota</taxon>
        <taxon>Fungi</taxon>
        <taxon>Dikarya</taxon>
        <taxon>Ascomycota</taxon>
        <taxon>Pezizomycotina</taxon>
        <taxon>Eurotiomycetes</taxon>
        <taxon>Eurotiomycetidae</taxon>
        <taxon>Eurotiales</taxon>
        <taxon>Aspergillaceae</taxon>
        <taxon>Aspergillus</taxon>
        <taxon>Aspergillus subgen. Circumdati</taxon>
    </lineage>
</organism>
<evidence type="ECO:0000313" key="2">
    <source>
        <dbReference type="EMBL" id="PWY89306.1"/>
    </source>
</evidence>
<reference evidence="2 3" key="1">
    <citation type="submission" date="2016-12" db="EMBL/GenBank/DDBJ databases">
        <title>The genomes of Aspergillus section Nigri reveals drivers in fungal speciation.</title>
        <authorList>
            <consortium name="DOE Joint Genome Institute"/>
            <person name="Vesth T.C."/>
            <person name="Nybo J."/>
            <person name="Theobald S."/>
            <person name="Brandl J."/>
            <person name="Frisvad J.C."/>
            <person name="Nielsen K.F."/>
            <person name="Lyhne E.K."/>
            <person name="Kogle M.E."/>
            <person name="Kuo A."/>
            <person name="Riley R."/>
            <person name="Clum A."/>
            <person name="Nolan M."/>
            <person name="Lipzen A."/>
            <person name="Salamov A."/>
            <person name="Henrissat B."/>
            <person name="Wiebenga A."/>
            <person name="De Vries R.P."/>
            <person name="Grigoriev I.V."/>
            <person name="Mortensen U.H."/>
            <person name="Andersen M.R."/>
            <person name="Baker S.E."/>
        </authorList>
    </citation>
    <scope>NUCLEOTIDE SEQUENCE [LARGE SCALE GENOMIC DNA]</scope>
    <source>
        <strain evidence="2 3">CBS 117.55</strain>
    </source>
</reference>
<evidence type="ECO:0000256" key="1">
    <source>
        <dbReference type="SAM" id="MobiDB-lite"/>
    </source>
</evidence>
<name>A0A317WS77_9EURO</name>
<feature type="region of interest" description="Disordered" evidence="1">
    <location>
        <begin position="75"/>
        <end position="106"/>
    </location>
</feature>
<dbReference type="EMBL" id="MSFL01000004">
    <property type="protein sequence ID" value="PWY89306.1"/>
    <property type="molecule type" value="Genomic_DNA"/>
</dbReference>
<dbReference type="AlphaFoldDB" id="A0A317WS77"/>
<dbReference type="GeneID" id="37060561"/>
<protein>
    <submittedName>
        <fullName evidence="2">Uncharacterized protein</fullName>
    </submittedName>
</protein>
<dbReference type="VEuPathDB" id="FungiDB:BO70DRAFT_165357"/>
<feature type="compositionally biased region" description="Basic and acidic residues" evidence="1">
    <location>
        <begin position="75"/>
        <end position="98"/>
    </location>
</feature>
<feature type="region of interest" description="Disordered" evidence="1">
    <location>
        <begin position="1"/>
        <end position="27"/>
    </location>
</feature>
<dbReference type="RefSeq" id="XP_025402493.1">
    <property type="nucleotide sequence ID" value="XM_025538324.1"/>
</dbReference>
<proteinExistence type="predicted"/>
<dbReference type="Proteomes" id="UP000247233">
    <property type="component" value="Unassembled WGS sequence"/>
</dbReference>
<comment type="caution">
    <text evidence="2">The sequence shown here is derived from an EMBL/GenBank/DDBJ whole genome shotgun (WGS) entry which is preliminary data.</text>
</comment>
<accession>A0A317WS77</accession>